<sequence length="701" mass="74354">MKNWVLSPTRINFVTSPPTASVLPGVTGTNTTAAAAFDENNQLLFSAAMGTGSGNGTTILDKNGVAVGTIPLFTSPTRQNSNGFLLVYGGWGPEMAVVPVPGVCRRFYLVYTQYEISTHALLYAEIDCSGAAPVIRRNNTLLQEPIAGNCSGLAVSRVMSDGYRYLYSVRNNVARYQIGSSGITLGTTGTTALTSSPTEADISPDKKTLAWPSTNSANVMTQSLNELDGGVTQMPVTYSLPAGAGKPYGLEFSPDSKKLYCTTYASSPLARNLYVLNLAVSPAQFTLVSSTAGLGSTQLELGADGLIYGVNTSGRLVTINPNTNAVATSPLTTVLGNSQNAFIQYTLPDQIDGENYGYFFGLPAPTLAPIRVAGFTLNATTPTNVYNCKAMPLSSATTNTAQVQLTLTSALPDGTTTSTYAYSTGWVSTLPSDLRTIDNNYLATRSGYFQVKVEARDACGKTLQQVGLLQVSALTTASASFKFNDGTGLKVAPGNSATAPALVGSYGLGIDISFSTGVYTAYRARIERLTPATQVYTLVCDATVDVSTTPSLSSIGLNGLVKRCGPTGYFADPANFDQTYRLTLYLTNACGTSAPVTGYFRNFTTDYLVAGPANGTRQPAYLLPNPVQQGHVRLYYQVVQAQAVQLCLLDATGRVCLRQTAHPQEAGEQELALDVTGLPPGVYYYHLLTDRLETGRLLKTR</sequence>
<dbReference type="AlphaFoldDB" id="A0A5D6UQW1"/>
<gene>
    <name evidence="1" type="ORF">FY528_21110</name>
</gene>
<organism evidence="1 2">
    <name type="scientific">Hymenobacter lutimineralis</name>
    <dbReference type="NCBI Taxonomy" id="2606448"/>
    <lineage>
        <taxon>Bacteria</taxon>
        <taxon>Pseudomonadati</taxon>
        <taxon>Bacteroidota</taxon>
        <taxon>Cytophagia</taxon>
        <taxon>Cytophagales</taxon>
        <taxon>Hymenobacteraceae</taxon>
        <taxon>Hymenobacter</taxon>
    </lineage>
</organism>
<proteinExistence type="predicted"/>
<reference evidence="1 2" key="1">
    <citation type="submission" date="2019-08" db="EMBL/GenBank/DDBJ databases">
        <authorList>
            <person name="Seo M.-J."/>
        </authorList>
    </citation>
    <scope>NUCLEOTIDE SEQUENCE [LARGE SCALE GENOMIC DNA]</scope>
    <source>
        <strain evidence="1 2">KIGAM108</strain>
    </source>
</reference>
<evidence type="ECO:0008006" key="3">
    <source>
        <dbReference type="Google" id="ProtNLM"/>
    </source>
</evidence>
<protein>
    <recommendedName>
        <fullName evidence="3">T9SS type A sorting domain-containing protein</fullName>
    </recommendedName>
</protein>
<dbReference type="EMBL" id="VTHL01000049">
    <property type="protein sequence ID" value="TYZ05440.1"/>
    <property type="molecule type" value="Genomic_DNA"/>
</dbReference>
<dbReference type="InterPro" id="IPR015943">
    <property type="entry name" value="WD40/YVTN_repeat-like_dom_sf"/>
</dbReference>
<dbReference type="Gene3D" id="2.130.10.10">
    <property type="entry name" value="YVTN repeat-like/Quinoprotein amine dehydrogenase"/>
    <property type="match status" value="1"/>
</dbReference>
<dbReference type="Proteomes" id="UP000322791">
    <property type="component" value="Unassembled WGS sequence"/>
</dbReference>
<dbReference type="InterPro" id="IPR011044">
    <property type="entry name" value="Quino_amine_DH_bsu"/>
</dbReference>
<dbReference type="SUPFAM" id="SSF50969">
    <property type="entry name" value="YVTN repeat-like/Quinoprotein amine dehydrogenase"/>
    <property type="match status" value="1"/>
</dbReference>
<name>A0A5D6UQW1_9BACT</name>
<keyword evidence="2" id="KW-1185">Reference proteome</keyword>
<evidence type="ECO:0000313" key="1">
    <source>
        <dbReference type="EMBL" id="TYZ05440.1"/>
    </source>
</evidence>
<evidence type="ECO:0000313" key="2">
    <source>
        <dbReference type="Proteomes" id="UP000322791"/>
    </source>
</evidence>
<comment type="caution">
    <text evidence="1">The sequence shown here is derived from an EMBL/GenBank/DDBJ whole genome shotgun (WGS) entry which is preliminary data.</text>
</comment>
<accession>A0A5D6UQW1</accession>